<feature type="compositionally biased region" description="Polar residues" evidence="1">
    <location>
        <begin position="101"/>
        <end position="117"/>
    </location>
</feature>
<sequence>MPNKSHHRSRSSIDRVLDLLADLQDTQVALLLEEINSTTTSNVPVSQAHTIFEPGKTPPKRRYIPPPSSPRSPYSDVRRRQSKRMSSAPELSLIAAAQRPKTASQPPTTKSEQQPESQLHDNCNDSRPSLALSPPEAEEQPRPQTATEEPTYRQRSYKRISRPIPSFLYNTSNADLPELLLAAYLYDTPISIPSTATASPTVSPTTPHTISSSFSASIFSPLDTETDMDRLDLLEPSPLRKKPSVIFGKPVLDPTSDVGGLSGIFEVLTSH</sequence>
<proteinExistence type="predicted"/>
<evidence type="ECO:0000313" key="3">
    <source>
        <dbReference type="Proteomes" id="UP001303473"/>
    </source>
</evidence>
<gene>
    <name evidence="2" type="ORF">QBC46DRAFT_379740</name>
</gene>
<dbReference type="EMBL" id="MU853773">
    <property type="protein sequence ID" value="KAK3942491.1"/>
    <property type="molecule type" value="Genomic_DNA"/>
</dbReference>
<dbReference type="AlphaFoldDB" id="A0AAN6NC63"/>
<comment type="caution">
    <text evidence="2">The sequence shown here is derived from an EMBL/GenBank/DDBJ whole genome shotgun (WGS) entry which is preliminary data.</text>
</comment>
<accession>A0AAN6NC63</accession>
<protein>
    <submittedName>
        <fullName evidence="2">Uncharacterized protein</fullName>
    </submittedName>
</protein>
<organism evidence="2 3">
    <name type="scientific">Diplogelasinospora grovesii</name>
    <dbReference type="NCBI Taxonomy" id="303347"/>
    <lineage>
        <taxon>Eukaryota</taxon>
        <taxon>Fungi</taxon>
        <taxon>Dikarya</taxon>
        <taxon>Ascomycota</taxon>
        <taxon>Pezizomycotina</taxon>
        <taxon>Sordariomycetes</taxon>
        <taxon>Sordariomycetidae</taxon>
        <taxon>Sordariales</taxon>
        <taxon>Diplogelasinosporaceae</taxon>
        <taxon>Diplogelasinospora</taxon>
    </lineage>
</organism>
<feature type="region of interest" description="Disordered" evidence="1">
    <location>
        <begin position="46"/>
        <end position="156"/>
    </location>
</feature>
<dbReference type="Proteomes" id="UP001303473">
    <property type="component" value="Unassembled WGS sequence"/>
</dbReference>
<evidence type="ECO:0000256" key="1">
    <source>
        <dbReference type="SAM" id="MobiDB-lite"/>
    </source>
</evidence>
<evidence type="ECO:0000313" key="2">
    <source>
        <dbReference type="EMBL" id="KAK3942491.1"/>
    </source>
</evidence>
<reference evidence="3" key="1">
    <citation type="journal article" date="2023" name="Mol. Phylogenet. Evol.">
        <title>Genome-scale phylogeny and comparative genomics of the fungal order Sordariales.</title>
        <authorList>
            <person name="Hensen N."/>
            <person name="Bonometti L."/>
            <person name="Westerberg I."/>
            <person name="Brannstrom I.O."/>
            <person name="Guillou S."/>
            <person name="Cros-Aarteil S."/>
            <person name="Calhoun S."/>
            <person name="Haridas S."/>
            <person name="Kuo A."/>
            <person name="Mondo S."/>
            <person name="Pangilinan J."/>
            <person name="Riley R."/>
            <person name="LaButti K."/>
            <person name="Andreopoulos B."/>
            <person name="Lipzen A."/>
            <person name="Chen C."/>
            <person name="Yan M."/>
            <person name="Daum C."/>
            <person name="Ng V."/>
            <person name="Clum A."/>
            <person name="Steindorff A."/>
            <person name="Ohm R.A."/>
            <person name="Martin F."/>
            <person name="Silar P."/>
            <person name="Natvig D.O."/>
            <person name="Lalanne C."/>
            <person name="Gautier V."/>
            <person name="Ament-Velasquez S.L."/>
            <person name="Kruys A."/>
            <person name="Hutchinson M.I."/>
            <person name="Powell A.J."/>
            <person name="Barry K."/>
            <person name="Miller A.N."/>
            <person name="Grigoriev I.V."/>
            <person name="Debuchy R."/>
            <person name="Gladieux P."/>
            <person name="Hiltunen Thoren M."/>
            <person name="Johannesson H."/>
        </authorList>
    </citation>
    <scope>NUCLEOTIDE SEQUENCE [LARGE SCALE GENOMIC DNA]</scope>
    <source>
        <strain evidence="3">CBS 340.73</strain>
    </source>
</reference>
<name>A0AAN6NC63_9PEZI</name>
<keyword evidence="3" id="KW-1185">Reference proteome</keyword>